<reference evidence="8" key="1">
    <citation type="submission" date="2020-09" db="EMBL/GenBank/DDBJ databases">
        <authorList>
            <person name="Kim M.K."/>
        </authorList>
    </citation>
    <scope>NUCLEOTIDE SEQUENCE</scope>
    <source>
        <strain evidence="8">BT704</strain>
    </source>
</reference>
<comment type="catalytic activity">
    <reaction evidence="1">
        <text>ATP + protein L-histidine = ADP + protein N-phospho-L-histidine.</text>
        <dbReference type="EC" id="2.7.13.3"/>
    </reaction>
</comment>
<proteinExistence type="predicted"/>
<evidence type="ECO:0000256" key="3">
    <source>
        <dbReference type="ARBA" id="ARBA00022679"/>
    </source>
</evidence>
<sequence>MPKSQAEKLIHLLVEYLDIRRETVLNKWRTRCQEDQNLNSKIGFAREEFNDQVPALLNILAQRLRGEKQEADPLDVAGGHGLHRWQRGYSLSELLTEFEHLYWVVLDEVQAFQQQHSQLSGYALSQIYRQVFKLQAESTRGSVLYYDQLRQTNAAEQANSLQESLGKLQQLSKQQGEHLRHNSHDLRSSFGILTGAVTLLKLPNTEQEREKYVDMLNRNLTSIGDMLLQLTDYARIEAGQDKLDITAFDAATLVRECVDLSQPLVEHRNLILQGDGPDSLPVHSDAVKVQRILQNLLYNALKYTKSGWVNVSWAQENETRWILSVQDSGPGYNPNSPTGLLAEQLKPLSELTSAHQSDGPDEYPLQEPPTTEALKTPAASHQKESEGLGLFIVKKLCELLQASMDIESALGKGTLVRIRFLSNQASTSGID</sequence>
<name>A0A927B4D7_9BACT</name>
<accession>A0A927B4D7</accession>
<evidence type="ECO:0000256" key="1">
    <source>
        <dbReference type="ARBA" id="ARBA00000085"/>
    </source>
</evidence>
<dbReference type="Gene3D" id="1.10.287.130">
    <property type="match status" value="1"/>
</dbReference>
<keyword evidence="5" id="KW-0902">Two-component regulatory system</keyword>
<evidence type="ECO:0000256" key="2">
    <source>
        <dbReference type="ARBA" id="ARBA00012438"/>
    </source>
</evidence>
<evidence type="ECO:0000256" key="4">
    <source>
        <dbReference type="ARBA" id="ARBA00022777"/>
    </source>
</evidence>
<dbReference type="InterPro" id="IPR036890">
    <property type="entry name" value="HATPase_C_sf"/>
</dbReference>
<evidence type="ECO:0000313" key="8">
    <source>
        <dbReference type="EMBL" id="MBD2755158.1"/>
    </source>
</evidence>
<dbReference type="EC" id="2.7.13.3" evidence="2"/>
<gene>
    <name evidence="8" type="ORF">IC230_19815</name>
</gene>
<dbReference type="InterPro" id="IPR003661">
    <property type="entry name" value="HisK_dim/P_dom"/>
</dbReference>
<protein>
    <recommendedName>
        <fullName evidence="2">histidine kinase</fullName>
        <ecNumber evidence="2">2.7.13.3</ecNumber>
    </recommendedName>
</protein>
<dbReference type="SUPFAM" id="SSF47384">
    <property type="entry name" value="Homodimeric domain of signal transducing histidine kinase"/>
    <property type="match status" value="1"/>
</dbReference>
<evidence type="ECO:0000256" key="5">
    <source>
        <dbReference type="ARBA" id="ARBA00023012"/>
    </source>
</evidence>
<feature type="region of interest" description="Disordered" evidence="6">
    <location>
        <begin position="352"/>
        <end position="380"/>
    </location>
</feature>
<dbReference type="SMART" id="SM00388">
    <property type="entry name" value="HisKA"/>
    <property type="match status" value="1"/>
</dbReference>
<dbReference type="EMBL" id="JACXAA010000007">
    <property type="protein sequence ID" value="MBD2755158.1"/>
    <property type="molecule type" value="Genomic_DNA"/>
</dbReference>
<dbReference type="SUPFAM" id="SSF55874">
    <property type="entry name" value="ATPase domain of HSP90 chaperone/DNA topoisomerase II/histidine kinase"/>
    <property type="match status" value="1"/>
</dbReference>
<dbReference type="InterPro" id="IPR003594">
    <property type="entry name" value="HATPase_dom"/>
</dbReference>
<dbReference type="PROSITE" id="PS50109">
    <property type="entry name" value="HIS_KIN"/>
    <property type="match status" value="1"/>
</dbReference>
<evidence type="ECO:0000313" key="9">
    <source>
        <dbReference type="Proteomes" id="UP000653797"/>
    </source>
</evidence>
<dbReference type="CDD" id="cd00075">
    <property type="entry name" value="HATPase"/>
    <property type="match status" value="1"/>
</dbReference>
<dbReference type="InterPro" id="IPR025751">
    <property type="entry name" value="RsbRD_N_dom"/>
</dbReference>
<evidence type="ECO:0000256" key="6">
    <source>
        <dbReference type="SAM" id="MobiDB-lite"/>
    </source>
</evidence>
<feature type="domain" description="Histidine kinase" evidence="7">
    <location>
        <begin position="181"/>
        <end position="424"/>
    </location>
</feature>
<dbReference type="GO" id="GO:0000155">
    <property type="term" value="F:phosphorelay sensor kinase activity"/>
    <property type="evidence" value="ECO:0007669"/>
    <property type="project" value="InterPro"/>
</dbReference>
<dbReference type="PANTHER" id="PTHR43711:SF28">
    <property type="entry name" value="SENSOR HISTIDINE KINASE YXDK"/>
    <property type="match status" value="1"/>
</dbReference>
<organism evidence="8 9">
    <name type="scientific">Spirosoma validum</name>
    <dbReference type="NCBI Taxonomy" id="2771355"/>
    <lineage>
        <taxon>Bacteria</taxon>
        <taxon>Pseudomonadati</taxon>
        <taxon>Bacteroidota</taxon>
        <taxon>Cytophagia</taxon>
        <taxon>Cytophagales</taxon>
        <taxon>Cytophagaceae</taxon>
        <taxon>Spirosoma</taxon>
    </lineage>
</organism>
<dbReference type="Pfam" id="PF02518">
    <property type="entry name" value="HATPase_c"/>
    <property type="match status" value="1"/>
</dbReference>
<dbReference type="RefSeq" id="WP_191040774.1">
    <property type="nucleotide sequence ID" value="NZ_JACXAA010000007.1"/>
</dbReference>
<dbReference type="Gene3D" id="3.30.565.10">
    <property type="entry name" value="Histidine kinase-like ATPase, C-terminal domain"/>
    <property type="match status" value="1"/>
</dbReference>
<dbReference type="InterPro" id="IPR036097">
    <property type="entry name" value="HisK_dim/P_sf"/>
</dbReference>
<dbReference type="AlphaFoldDB" id="A0A927B4D7"/>
<comment type="caution">
    <text evidence="8">The sequence shown here is derived from an EMBL/GenBank/DDBJ whole genome shotgun (WGS) entry which is preliminary data.</text>
</comment>
<dbReference type="SMART" id="SM00387">
    <property type="entry name" value="HATPase_c"/>
    <property type="match status" value="1"/>
</dbReference>
<dbReference type="PANTHER" id="PTHR43711">
    <property type="entry name" value="TWO-COMPONENT HISTIDINE KINASE"/>
    <property type="match status" value="1"/>
</dbReference>
<dbReference type="InterPro" id="IPR005467">
    <property type="entry name" value="His_kinase_dom"/>
</dbReference>
<dbReference type="InterPro" id="IPR050736">
    <property type="entry name" value="Sensor_HK_Regulatory"/>
</dbReference>
<keyword evidence="9" id="KW-1185">Reference proteome</keyword>
<evidence type="ECO:0000259" key="7">
    <source>
        <dbReference type="PROSITE" id="PS50109"/>
    </source>
</evidence>
<dbReference type="Proteomes" id="UP000653797">
    <property type="component" value="Unassembled WGS sequence"/>
</dbReference>
<dbReference type="Pfam" id="PF14361">
    <property type="entry name" value="RsbRD_N"/>
    <property type="match status" value="1"/>
</dbReference>
<keyword evidence="3" id="KW-0808">Transferase</keyword>
<keyword evidence="4 8" id="KW-0418">Kinase</keyword>